<dbReference type="InterPro" id="IPR023408">
    <property type="entry name" value="MscS_beta-dom_sf"/>
</dbReference>
<name>A0A3L8P087_9ACTN</name>
<feature type="transmembrane region" description="Helical" evidence="7">
    <location>
        <begin position="42"/>
        <end position="61"/>
    </location>
</feature>
<accession>A0A3L8P087</accession>
<evidence type="ECO:0000256" key="3">
    <source>
        <dbReference type="ARBA" id="ARBA00022692"/>
    </source>
</evidence>
<dbReference type="Gene3D" id="1.10.287.1260">
    <property type="match status" value="1"/>
</dbReference>
<dbReference type="EMBL" id="RDBE01000010">
    <property type="protein sequence ID" value="RLV48421.1"/>
    <property type="molecule type" value="Genomic_DNA"/>
</dbReference>
<feature type="transmembrane region" description="Helical" evidence="7">
    <location>
        <begin position="82"/>
        <end position="105"/>
    </location>
</feature>
<dbReference type="AlphaFoldDB" id="A0A3L8P087"/>
<dbReference type="Pfam" id="PF00924">
    <property type="entry name" value="MS_channel_2nd"/>
    <property type="match status" value="1"/>
</dbReference>
<dbReference type="OrthoDB" id="2373720at2"/>
<dbReference type="InterPro" id="IPR006685">
    <property type="entry name" value="MscS_channel_2nd"/>
</dbReference>
<evidence type="ECO:0000256" key="7">
    <source>
        <dbReference type="SAM" id="Phobius"/>
    </source>
</evidence>
<evidence type="ECO:0000256" key="1">
    <source>
        <dbReference type="ARBA" id="ARBA00004141"/>
    </source>
</evidence>
<dbReference type="PANTHER" id="PTHR30221">
    <property type="entry name" value="SMALL-CONDUCTANCE MECHANOSENSITIVE CHANNEL"/>
    <property type="match status" value="1"/>
</dbReference>
<evidence type="ECO:0000256" key="5">
    <source>
        <dbReference type="ARBA" id="ARBA00023136"/>
    </source>
</evidence>
<dbReference type="SUPFAM" id="SSF82861">
    <property type="entry name" value="Mechanosensitive channel protein MscS (YggB), transmembrane region"/>
    <property type="match status" value="1"/>
</dbReference>
<keyword evidence="10" id="KW-1185">Reference proteome</keyword>
<dbReference type="InterPro" id="IPR011014">
    <property type="entry name" value="MscS_channel_TM-2"/>
</dbReference>
<dbReference type="GO" id="GO:0016020">
    <property type="term" value="C:membrane"/>
    <property type="evidence" value="ECO:0007669"/>
    <property type="project" value="UniProtKB-SubCell"/>
</dbReference>
<dbReference type="InterPro" id="IPR010920">
    <property type="entry name" value="LSM_dom_sf"/>
</dbReference>
<keyword evidence="5 7" id="KW-0472">Membrane</keyword>
<keyword evidence="4 7" id="KW-1133">Transmembrane helix</keyword>
<dbReference type="InterPro" id="IPR045275">
    <property type="entry name" value="MscS_archaea/bacteria_type"/>
</dbReference>
<comment type="similarity">
    <text evidence="2">Belongs to the MscS (TC 1.A.23) family.</text>
</comment>
<sequence length="224" mass="23066">MRRLEGRIELDLRRAVACSVVALVALAVGHELDRDHPTLDRLRVVSFGCALVVLVFGVAATRSASNEVSAKVTARAGSAAAAPLRVMLQVVGYLLVVVAVLDVVGVDLSQFLVGGAVTGVVIGIAAQQTLGNFFAGIVLLLARPYAAGDSITVYSGAINGPHTGTVTDVGLLYTSLRVPVLDAAPEIMRIPNSQLLAAGIGPGRDDLVRRPADEGEPPVDGGGD</sequence>
<dbReference type="GO" id="GO:0008381">
    <property type="term" value="F:mechanosensitive monoatomic ion channel activity"/>
    <property type="evidence" value="ECO:0007669"/>
    <property type="project" value="InterPro"/>
</dbReference>
<feature type="region of interest" description="Disordered" evidence="6">
    <location>
        <begin position="201"/>
        <end position="224"/>
    </location>
</feature>
<evidence type="ECO:0000259" key="8">
    <source>
        <dbReference type="Pfam" id="PF00924"/>
    </source>
</evidence>
<evidence type="ECO:0000256" key="6">
    <source>
        <dbReference type="SAM" id="MobiDB-lite"/>
    </source>
</evidence>
<dbReference type="Proteomes" id="UP000281708">
    <property type="component" value="Unassembled WGS sequence"/>
</dbReference>
<protein>
    <submittedName>
        <fullName evidence="9">Mechanosensitive ion channel family protein</fullName>
    </submittedName>
</protein>
<evidence type="ECO:0000313" key="10">
    <source>
        <dbReference type="Proteomes" id="UP000281708"/>
    </source>
</evidence>
<comment type="subcellular location">
    <subcellularLocation>
        <location evidence="1">Membrane</location>
        <topology evidence="1">Multi-pass membrane protein</topology>
    </subcellularLocation>
</comment>
<dbReference type="SUPFAM" id="SSF50182">
    <property type="entry name" value="Sm-like ribonucleoproteins"/>
    <property type="match status" value="1"/>
</dbReference>
<dbReference type="PANTHER" id="PTHR30221:SF1">
    <property type="entry name" value="SMALL-CONDUCTANCE MECHANOSENSITIVE CHANNEL"/>
    <property type="match status" value="1"/>
</dbReference>
<comment type="caution">
    <text evidence="9">The sequence shown here is derived from an EMBL/GenBank/DDBJ whole genome shotgun (WGS) entry which is preliminary data.</text>
</comment>
<keyword evidence="3 7" id="KW-0812">Transmembrane</keyword>
<feature type="transmembrane region" description="Helical" evidence="7">
    <location>
        <begin position="12"/>
        <end position="30"/>
    </location>
</feature>
<feature type="transmembrane region" description="Helical" evidence="7">
    <location>
        <begin position="111"/>
        <end position="142"/>
    </location>
</feature>
<feature type="compositionally biased region" description="Basic and acidic residues" evidence="6">
    <location>
        <begin position="203"/>
        <end position="213"/>
    </location>
</feature>
<feature type="domain" description="Mechanosensitive ion channel MscS" evidence="8">
    <location>
        <begin position="129"/>
        <end position="197"/>
    </location>
</feature>
<evidence type="ECO:0000313" key="9">
    <source>
        <dbReference type="EMBL" id="RLV48421.1"/>
    </source>
</evidence>
<evidence type="ECO:0000256" key="2">
    <source>
        <dbReference type="ARBA" id="ARBA00008017"/>
    </source>
</evidence>
<organism evidence="9 10">
    <name type="scientific">Nocardioides mangrovicus</name>
    <dbReference type="NCBI Taxonomy" id="2478913"/>
    <lineage>
        <taxon>Bacteria</taxon>
        <taxon>Bacillati</taxon>
        <taxon>Actinomycetota</taxon>
        <taxon>Actinomycetes</taxon>
        <taxon>Propionibacteriales</taxon>
        <taxon>Nocardioidaceae</taxon>
        <taxon>Nocardioides</taxon>
    </lineage>
</organism>
<gene>
    <name evidence="9" type="ORF">D9V37_18385</name>
</gene>
<reference evidence="9 10" key="1">
    <citation type="submission" date="2018-10" db="EMBL/GenBank/DDBJ databases">
        <title>Marmoricola sp. 4Q3S-7 whole genome shotgun sequence.</title>
        <authorList>
            <person name="Li F."/>
        </authorList>
    </citation>
    <scope>NUCLEOTIDE SEQUENCE [LARGE SCALE GENOMIC DNA]</scope>
    <source>
        <strain evidence="9 10">4Q3S-7</strain>
    </source>
</reference>
<evidence type="ECO:0000256" key="4">
    <source>
        <dbReference type="ARBA" id="ARBA00022989"/>
    </source>
</evidence>
<dbReference type="Gene3D" id="2.30.30.60">
    <property type="match status" value="1"/>
</dbReference>
<proteinExistence type="inferred from homology"/>